<feature type="domain" description="Farnesoic acid O-methyl transferase" evidence="1">
    <location>
        <begin position="184"/>
        <end position="328"/>
    </location>
</feature>
<feature type="domain" description="Farnesoic acid O-methyl transferase" evidence="1">
    <location>
        <begin position="43"/>
        <end position="165"/>
    </location>
</feature>
<dbReference type="EnsemblMetazoa" id="AATE002990-RA">
    <property type="protein sequence ID" value="AATE002990-PA.1"/>
    <property type="gene ID" value="AATE002990"/>
</dbReference>
<protein>
    <recommendedName>
        <fullName evidence="1">Farnesoic acid O-methyl transferase domain-containing protein</fullName>
    </recommendedName>
</protein>
<organism evidence="2">
    <name type="scientific">Anopheles atroparvus</name>
    <name type="common">European mosquito</name>
    <dbReference type="NCBI Taxonomy" id="41427"/>
    <lineage>
        <taxon>Eukaryota</taxon>
        <taxon>Metazoa</taxon>
        <taxon>Ecdysozoa</taxon>
        <taxon>Arthropoda</taxon>
        <taxon>Hexapoda</taxon>
        <taxon>Insecta</taxon>
        <taxon>Pterygota</taxon>
        <taxon>Neoptera</taxon>
        <taxon>Endopterygota</taxon>
        <taxon>Diptera</taxon>
        <taxon>Nematocera</taxon>
        <taxon>Culicoidea</taxon>
        <taxon>Culicidae</taxon>
        <taxon>Anophelinae</taxon>
        <taxon>Anopheles</taxon>
    </lineage>
</organism>
<proteinExistence type="predicted"/>
<name>A0A182IPG8_ANOAO</name>
<accession>A0A182IPG8</accession>
<evidence type="ECO:0000313" key="2">
    <source>
        <dbReference type="EnsemblMetazoa" id="AATE002990-PA.1"/>
    </source>
</evidence>
<dbReference type="PANTHER" id="PTHR36695">
    <property type="entry name" value="AGAP008648-PA"/>
    <property type="match status" value="1"/>
</dbReference>
<dbReference type="Pfam" id="PF12248">
    <property type="entry name" value="Methyltransf_FA"/>
    <property type="match status" value="2"/>
</dbReference>
<dbReference type="VEuPathDB" id="VectorBase:AATE002990"/>
<evidence type="ECO:0000259" key="1">
    <source>
        <dbReference type="Pfam" id="PF12248"/>
    </source>
</evidence>
<dbReference type="PANTHER" id="PTHR36695:SF12">
    <property type="entry name" value="AGAP008648-PA"/>
    <property type="match status" value="1"/>
</dbReference>
<sequence length="329" mass="37797">MLGYAVFLVAIILVACPSHSTTAHSNFFDAIKGCLQFDDVPGYNDTQMYFATDKFRNVGRTHNSRYIRLGVVGDNDGHIRFGRSPYPYDETVVEIVLGGWWNTQSVFRQQVRKRDHSFDNVLLKEASTPRVMSRSRPLVFQMEVFDNGRIQLTKDGERRPFLEYGAIKGCLQFDNVPGYDDVQVYFPTSLFRNMERTPTSRVFRMGVVGKNDGHIRFGRSAFPYGDTVVEIVLSGWANTKSAGRLQTRGMDNKANNVLLQDAPTPRLLSDSRPLVFKMEVFDDGLVQLTRDREIRPFFEFKYSKADLTAEYIAFTKWDVNMIYFYDCPL</sequence>
<dbReference type="InterPro" id="IPR022041">
    <property type="entry name" value="Methyltransf_FA"/>
</dbReference>
<dbReference type="STRING" id="41427.A0A182IPG8"/>
<dbReference type="AlphaFoldDB" id="A0A182IPG8"/>
<reference evidence="2" key="1">
    <citation type="submission" date="2022-08" db="UniProtKB">
        <authorList>
            <consortium name="EnsemblMetazoa"/>
        </authorList>
    </citation>
    <scope>IDENTIFICATION</scope>
    <source>
        <strain evidence="2">EBRO</strain>
    </source>
</reference>